<evidence type="ECO:0000259" key="3">
    <source>
        <dbReference type="PROSITE" id="PS50826"/>
    </source>
</evidence>
<gene>
    <name evidence="4" type="ORF">QYT958_LOCUS32799</name>
</gene>
<feature type="region of interest" description="Disordered" evidence="2">
    <location>
        <begin position="388"/>
        <end position="428"/>
    </location>
</feature>
<feature type="non-terminal residue" evidence="4">
    <location>
        <position position="1"/>
    </location>
</feature>
<dbReference type="InterPro" id="IPR021935">
    <property type="entry name" value="SGSM1/2_RBD"/>
</dbReference>
<dbReference type="SMART" id="SM00593">
    <property type="entry name" value="RUN"/>
    <property type="match status" value="1"/>
</dbReference>
<evidence type="ECO:0000313" key="4">
    <source>
        <dbReference type="EMBL" id="CAF4941714.1"/>
    </source>
</evidence>
<dbReference type="GO" id="GO:0005096">
    <property type="term" value="F:GTPase activator activity"/>
    <property type="evidence" value="ECO:0007669"/>
    <property type="project" value="UniProtKB-KW"/>
</dbReference>
<dbReference type="Pfam" id="PF02759">
    <property type="entry name" value="RUN"/>
    <property type="match status" value="1"/>
</dbReference>
<feature type="compositionally biased region" description="Low complexity" evidence="2">
    <location>
        <begin position="388"/>
        <end position="421"/>
    </location>
</feature>
<evidence type="ECO:0000256" key="2">
    <source>
        <dbReference type="SAM" id="MobiDB-lite"/>
    </source>
</evidence>
<organism evidence="4 5">
    <name type="scientific">Rotaria socialis</name>
    <dbReference type="NCBI Taxonomy" id="392032"/>
    <lineage>
        <taxon>Eukaryota</taxon>
        <taxon>Metazoa</taxon>
        <taxon>Spiralia</taxon>
        <taxon>Gnathifera</taxon>
        <taxon>Rotifera</taxon>
        <taxon>Eurotatoria</taxon>
        <taxon>Bdelloidea</taxon>
        <taxon>Philodinida</taxon>
        <taxon>Philodinidae</taxon>
        <taxon>Rotaria</taxon>
    </lineage>
</organism>
<protein>
    <recommendedName>
        <fullName evidence="3">RUN domain-containing protein</fullName>
    </recommendedName>
</protein>
<dbReference type="Proteomes" id="UP000663848">
    <property type="component" value="Unassembled WGS sequence"/>
</dbReference>
<dbReference type="SUPFAM" id="SSF140741">
    <property type="entry name" value="RUN domain-like"/>
    <property type="match status" value="1"/>
</dbReference>
<feature type="domain" description="RUN" evidence="3">
    <location>
        <begin position="1"/>
        <end position="91"/>
    </location>
</feature>
<reference evidence="4" key="1">
    <citation type="submission" date="2021-02" db="EMBL/GenBank/DDBJ databases">
        <authorList>
            <person name="Nowell W R."/>
        </authorList>
    </citation>
    <scope>NUCLEOTIDE SEQUENCE</scope>
</reference>
<dbReference type="InterPro" id="IPR037213">
    <property type="entry name" value="Run_dom_sf"/>
</dbReference>
<evidence type="ECO:0000313" key="5">
    <source>
        <dbReference type="Proteomes" id="UP000663848"/>
    </source>
</evidence>
<dbReference type="Gene3D" id="1.20.58.900">
    <property type="match status" value="1"/>
</dbReference>
<proteinExistence type="predicted"/>
<dbReference type="EMBL" id="CAJOBR010021777">
    <property type="protein sequence ID" value="CAF4941714.1"/>
    <property type="molecule type" value="Genomic_DNA"/>
</dbReference>
<dbReference type="PROSITE" id="PS50826">
    <property type="entry name" value="RUN"/>
    <property type="match status" value="1"/>
</dbReference>
<comment type="caution">
    <text evidence="4">The sequence shown here is derived from an EMBL/GenBank/DDBJ whole genome shotgun (WGS) entry which is preliminary data.</text>
</comment>
<accession>A0A821XFR5</accession>
<evidence type="ECO:0000256" key="1">
    <source>
        <dbReference type="ARBA" id="ARBA00022468"/>
    </source>
</evidence>
<name>A0A821XFR5_9BILA</name>
<sequence>KLSSITQHQISSNVDNTRRRTTRSAIFTRYLWIRAALIHRTLHKIVEYIVGNSSKYYEPHALVCNSVQGPILASLLVGVCALEFTRVKTSDHLWTDPHADELVQRHRMHSNNRTMTNPATLMMNMNHTYFSKHRPSLQLKRHASISSDDAQRHNQLIPTNSARDYVESLHQNAKSQLIYGKNNVFVQPVPSQEPIPGYLSLHLTHHGLILKWTPNQLMNGYNENTKSNSEGINECETNSAIESSKKHSVYWDYAVSLHMSSIVYLHCHLYVDGDRIVFVGRDGVQYPPFHIKDRGGHLLAFLTCLESGLASDGQLDPPLAYEKGQGKVLPKLHHHTERPQPTISLSSNDDDTVELMHTDTTDEDTSSPTGDYVFRIIFFTNQETVNNNENNRQQWSPGASDSSSQSSQSSLSPSAKLTSVSAPLPASP</sequence>
<dbReference type="Pfam" id="PF12068">
    <property type="entry name" value="PH_RBD"/>
    <property type="match status" value="1"/>
</dbReference>
<dbReference type="Gene3D" id="2.30.29.230">
    <property type="match status" value="1"/>
</dbReference>
<dbReference type="AlphaFoldDB" id="A0A821XFR5"/>
<dbReference type="InterPro" id="IPR004012">
    <property type="entry name" value="Run_dom"/>
</dbReference>
<feature type="non-terminal residue" evidence="4">
    <location>
        <position position="428"/>
    </location>
</feature>
<keyword evidence="1" id="KW-0343">GTPase activation</keyword>